<comment type="caution">
    <text evidence="3">The sequence shown here is derived from an EMBL/GenBank/DDBJ whole genome shotgun (WGS) entry which is preliminary data.</text>
</comment>
<dbReference type="AlphaFoldDB" id="A0A917JJI1"/>
<organism evidence="3 4">
    <name type="scientific">Saccharopolyspora thermophila</name>
    <dbReference type="NCBI Taxonomy" id="89367"/>
    <lineage>
        <taxon>Bacteria</taxon>
        <taxon>Bacillati</taxon>
        <taxon>Actinomycetota</taxon>
        <taxon>Actinomycetes</taxon>
        <taxon>Pseudonocardiales</taxon>
        <taxon>Pseudonocardiaceae</taxon>
        <taxon>Saccharopolyspora</taxon>
    </lineage>
</organism>
<sequence>MADRRHKEAHARAAGAAGGAADGTTGAVRPRAAGASAGGVVPNSAGRGGDKARGAGVRLIGRNQSQFTSAARGRRRRAAGGEPDGALWAKLTPRDRLVLELVAEHHVLTTEQLRALVFPSMSRAQHRLLHLADLGVLWRTQPYRADGGSKPFHYLLGYRGAELRAAQDGTSPPRPSTHADRLRRILESPRLGHLLGVTQFFAELADYSRRAGLGGFAADERDFGREGLHTWRSEESITEFYCNKITPDGYGCWHENGRWLGFFLEHDTGTDPLRRVADKIDRYTGSGKPYTDRFDVARRLAGMVLIWTTSARREQGLRKALQAKHSPVPVATASREHGHLDGPAGEVWSVVTAVPEQARRVRLGELPTVIGGTTDDGTPRVLAELATRPPSPLDDDDDDEGAYLDGVTDEMREANRRGLDVGDIVLTDPDLDEDTTSHRTPTRQPWQRWRRPA</sequence>
<reference evidence="3" key="4">
    <citation type="submission" date="2020-09" db="EMBL/GenBank/DDBJ databases">
        <authorList>
            <person name="Sun Q."/>
            <person name="Zhou Y."/>
        </authorList>
    </citation>
    <scope>NUCLEOTIDE SEQUENCE</scope>
    <source>
        <strain evidence="3">CGMCC 4.7206</strain>
    </source>
</reference>
<evidence type="ECO:0000313" key="5">
    <source>
        <dbReference type="Proteomes" id="UP001500220"/>
    </source>
</evidence>
<feature type="region of interest" description="Disordered" evidence="1">
    <location>
        <begin position="427"/>
        <end position="453"/>
    </location>
</feature>
<evidence type="ECO:0000313" key="3">
    <source>
        <dbReference type="EMBL" id="GGI71406.1"/>
    </source>
</evidence>
<gene>
    <name evidence="2" type="ORF">GCM10009545_46500</name>
    <name evidence="3" type="ORF">GCM10011581_05580</name>
</gene>
<protein>
    <recommendedName>
        <fullName evidence="6">Protein involved in plasmid replication-relaxation</fullName>
    </recommendedName>
</protein>
<feature type="region of interest" description="Disordered" evidence="1">
    <location>
        <begin position="1"/>
        <end position="84"/>
    </location>
</feature>
<dbReference type="InterPro" id="IPR025855">
    <property type="entry name" value="Replic_Relax"/>
</dbReference>
<dbReference type="Proteomes" id="UP000597989">
    <property type="component" value="Unassembled WGS sequence"/>
</dbReference>
<evidence type="ECO:0000313" key="4">
    <source>
        <dbReference type="Proteomes" id="UP000597989"/>
    </source>
</evidence>
<reference evidence="5" key="3">
    <citation type="journal article" date="2019" name="Int. J. Syst. Evol. Microbiol.">
        <title>The Global Catalogue of Microorganisms (GCM) 10K type strain sequencing project: providing services to taxonomists for standard genome sequencing and annotation.</title>
        <authorList>
            <consortium name="The Broad Institute Genomics Platform"/>
            <consortium name="The Broad Institute Genome Sequencing Center for Infectious Disease"/>
            <person name="Wu L."/>
            <person name="Ma J."/>
        </authorList>
    </citation>
    <scope>NUCLEOTIDE SEQUENCE [LARGE SCALE GENOMIC DNA]</scope>
    <source>
        <strain evidence="5">JCM 10664</strain>
    </source>
</reference>
<keyword evidence="5" id="KW-1185">Reference proteome</keyword>
<dbReference type="EMBL" id="BAAAHC010000024">
    <property type="protein sequence ID" value="GAA0538540.1"/>
    <property type="molecule type" value="Genomic_DNA"/>
</dbReference>
<accession>A0A917JJI1</accession>
<reference evidence="3 4" key="2">
    <citation type="journal article" date="2014" name="Int. J. Syst. Evol. Microbiol.">
        <title>Complete genome sequence of Corynebacterium casei LMG S-19264T (=DSM 44701T), isolated from a smear-ripened cheese.</title>
        <authorList>
            <consortium name="US DOE Joint Genome Institute (JGI-PGF)"/>
            <person name="Walter F."/>
            <person name="Albersmeier A."/>
            <person name="Kalinowski J."/>
            <person name="Ruckert C."/>
        </authorList>
    </citation>
    <scope>NUCLEOTIDE SEQUENCE [LARGE SCALE GENOMIC DNA]</scope>
    <source>
        <strain evidence="3 4">CGMCC 4.7206</strain>
    </source>
</reference>
<dbReference type="EMBL" id="BMMT01000001">
    <property type="protein sequence ID" value="GGI71406.1"/>
    <property type="molecule type" value="Genomic_DNA"/>
</dbReference>
<dbReference type="Proteomes" id="UP001500220">
    <property type="component" value="Unassembled WGS sequence"/>
</dbReference>
<proteinExistence type="predicted"/>
<evidence type="ECO:0000256" key="1">
    <source>
        <dbReference type="SAM" id="MobiDB-lite"/>
    </source>
</evidence>
<dbReference type="Pfam" id="PF13814">
    <property type="entry name" value="Replic_Relax"/>
    <property type="match status" value="1"/>
</dbReference>
<reference evidence="2" key="1">
    <citation type="journal article" date="2014" name="Int. J. Syst. Evol. Microbiol.">
        <title>Complete genome of a new Firmicutes species belonging to the dominant human colonic microbiota ('Ruminococcus bicirculans') reveals two chromosomes and a selective capacity to utilize plant glucans.</title>
        <authorList>
            <consortium name="NISC Comparative Sequencing Program"/>
            <person name="Wegmann U."/>
            <person name="Louis P."/>
            <person name="Goesmann A."/>
            <person name="Henrissat B."/>
            <person name="Duncan S.H."/>
            <person name="Flint H.J."/>
        </authorList>
    </citation>
    <scope>NUCLEOTIDE SEQUENCE</scope>
    <source>
        <strain evidence="2">JCM 10664</strain>
    </source>
</reference>
<evidence type="ECO:0000313" key="2">
    <source>
        <dbReference type="EMBL" id="GAA0538540.1"/>
    </source>
</evidence>
<evidence type="ECO:0008006" key="6">
    <source>
        <dbReference type="Google" id="ProtNLM"/>
    </source>
</evidence>
<name>A0A917JJI1_9PSEU</name>
<reference evidence="2" key="5">
    <citation type="submission" date="2023-12" db="EMBL/GenBank/DDBJ databases">
        <authorList>
            <person name="Sun Q."/>
            <person name="Inoue M."/>
        </authorList>
    </citation>
    <scope>NUCLEOTIDE SEQUENCE</scope>
    <source>
        <strain evidence="2">JCM 10664</strain>
    </source>
</reference>